<reference evidence="2" key="1">
    <citation type="submission" date="2024-04" db="EMBL/GenBank/DDBJ databases">
        <authorList>
            <consortium name="Molecular Ecology Group"/>
        </authorList>
    </citation>
    <scope>NUCLEOTIDE SEQUENCE</scope>
</reference>
<sequence>MSEVRRTLTPQGRRGGVTEDVKERRGAENQREILLSAEKAESRRFKVVKVDFNFGVVLKVPRANGSSQTLRSYVYELTFSRALLLSKHHRL</sequence>
<feature type="compositionally biased region" description="Basic and acidic residues" evidence="1">
    <location>
        <begin position="16"/>
        <end position="25"/>
    </location>
</feature>
<accession>A0AAV2N9C9</accession>
<evidence type="ECO:0000313" key="3">
    <source>
        <dbReference type="Proteomes" id="UP001497644"/>
    </source>
</evidence>
<gene>
    <name evidence="2" type="ORF">LPLAT_LOCUS2385</name>
</gene>
<dbReference type="EMBL" id="OZ034834">
    <property type="protein sequence ID" value="CAL1676146.1"/>
    <property type="molecule type" value="Genomic_DNA"/>
</dbReference>
<protein>
    <submittedName>
        <fullName evidence="2">Uncharacterized protein</fullName>
    </submittedName>
</protein>
<dbReference type="Proteomes" id="UP001497644">
    <property type="component" value="Chromosome 11"/>
</dbReference>
<organism evidence="2 3">
    <name type="scientific">Lasius platythorax</name>
    <dbReference type="NCBI Taxonomy" id="488582"/>
    <lineage>
        <taxon>Eukaryota</taxon>
        <taxon>Metazoa</taxon>
        <taxon>Ecdysozoa</taxon>
        <taxon>Arthropoda</taxon>
        <taxon>Hexapoda</taxon>
        <taxon>Insecta</taxon>
        <taxon>Pterygota</taxon>
        <taxon>Neoptera</taxon>
        <taxon>Endopterygota</taxon>
        <taxon>Hymenoptera</taxon>
        <taxon>Apocrita</taxon>
        <taxon>Aculeata</taxon>
        <taxon>Formicoidea</taxon>
        <taxon>Formicidae</taxon>
        <taxon>Formicinae</taxon>
        <taxon>Lasius</taxon>
        <taxon>Lasius</taxon>
    </lineage>
</organism>
<name>A0AAV2N9C9_9HYME</name>
<evidence type="ECO:0000256" key="1">
    <source>
        <dbReference type="SAM" id="MobiDB-lite"/>
    </source>
</evidence>
<feature type="region of interest" description="Disordered" evidence="1">
    <location>
        <begin position="1"/>
        <end position="25"/>
    </location>
</feature>
<evidence type="ECO:0000313" key="2">
    <source>
        <dbReference type="EMBL" id="CAL1676146.1"/>
    </source>
</evidence>
<proteinExistence type="predicted"/>
<dbReference type="AlphaFoldDB" id="A0AAV2N9C9"/>
<keyword evidence="3" id="KW-1185">Reference proteome</keyword>